<feature type="region of interest" description="Disordered" evidence="1">
    <location>
        <begin position="1"/>
        <end position="27"/>
    </location>
</feature>
<organism evidence="2">
    <name type="scientific">Chlorobaculum parvum</name>
    <dbReference type="NCBI Taxonomy" id="274539"/>
    <lineage>
        <taxon>Bacteria</taxon>
        <taxon>Pseudomonadati</taxon>
        <taxon>Chlorobiota</taxon>
        <taxon>Chlorobiia</taxon>
        <taxon>Chlorobiales</taxon>
        <taxon>Chlorobiaceae</taxon>
        <taxon>Chlorobaculum</taxon>
    </lineage>
</organism>
<dbReference type="NCBIfam" id="TIGR04409">
    <property type="entry name" value="LptC_YrbK"/>
    <property type="match status" value="1"/>
</dbReference>
<dbReference type="EMBL" id="DRSQ01000234">
    <property type="protein sequence ID" value="HHE33109.1"/>
    <property type="molecule type" value="Genomic_DNA"/>
</dbReference>
<evidence type="ECO:0000256" key="1">
    <source>
        <dbReference type="SAM" id="MobiDB-lite"/>
    </source>
</evidence>
<protein>
    <submittedName>
        <fullName evidence="2">LPS export ABC transporter periplasmic protein LptC</fullName>
    </submittedName>
</protein>
<comment type="caution">
    <text evidence="2">The sequence shown here is derived from an EMBL/GenBank/DDBJ whole genome shotgun (WGS) entry which is preliminary data.</text>
</comment>
<reference evidence="2" key="1">
    <citation type="journal article" date="2020" name="mSystems">
        <title>Genome- and Community-Level Interaction Insights into Carbon Utilization and Element Cycling Functions of Hydrothermarchaeota in Hydrothermal Sediment.</title>
        <authorList>
            <person name="Zhou Z."/>
            <person name="Liu Y."/>
            <person name="Xu W."/>
            <person name="Pan J."/>
            <person name="Luo Z.H."/>
            <person name="Li M."/>
        </authorList>
    </citation>
    <scope>NUCLEOTIDE SEQUENCE [LARGE SCALE GENOMIC DNA]</scope>
    <source>
        <strain evidence="2">HyVt-633</strain>
    </source>
</reference>
<evidence type="ECO:0000313" key="2">
    <source>
        <dbReference type="EMBL" id="HHE33109.1"/>
    </source>
</evidence>
<dbReference type="InterPro" id="IPR026265">
    <property type="entry name" value="LptC"/>
</dbReference>
<dbReference type="Gene3D" id="2.60.450.10">
    <property type="entry name" value="Lipopolysaccharide (LPS) transport protein A like domain"/>
    <property type="match status" value="1"/>
</dbReference>
<sequence length="170" mass="18782">MLFSTVTGCGARDEKRRSADTVVSSQEQPAQESWDITIVISDSGARKTLIKAAHAAEYHKADKKEIHVDGGLSVRIVNPGGSTTLITAGRGIVHNNHDIEAFDDVVIRSDDDTVLRTEYITRSARDHMIRTDKYVTITSPSRTIRGYGFESDDAMKQYRIFHASGEALSQ</sequence>
<dbReference type="GO" id="GO:0005886">
    <property type="term" value="C:plasma membrane"/>
    <property type="evidence" value="ECO:0007669"/>
    <property type="project" value="InterPro"/>
</dbReference>
<dbReference type="AlphaFoldDB" id="A0A7C5DFK5"/>
<dbReference type="Pfam" id="PF06835">
    <property type="entry name" value="LptC"/>
    <property type="match status" value="1"/>
</dbReference>
<gene>
    <name evidence="2" type="primary">lptC</name>
    <name evidence="2" type="ORF">ENL07_10985</name>
</gene>
<name>A0A7C5DFK5_9CHLB</name>
<dbReference type="Proteomes" id="UP000886058">
    <property type="component" value="Unassembled WGS sequence"/>
</dbReference>
<dbReference type="GO" id="GO:0015221">
    <property type="term" value="F:lipopolysaccharide transmembrane transporter activity"/>
    <property type="evidence" value="ECO:0007669"/>
    <property type="project" value="InterPro"/>
</dbReference>
<accession>A0A7C5DFK5</accession>
<dbReference type="InterPro" id="IPR010664">
    <property type="entry name" value="LipoPS_assembly_LptC-rel"/>
</dbReference>
<proteinExistence type="predicted"/>